<sequence length="71" mass="7715">MCLAIPALIVEKEGSQAKADVGGVVREISLELIDRPADVGDYVLLHAGFAIHKLEKEEAEETLKLMRDVLG</sequence>
<comment type="similarity">
    <text evidence="1">Belongs to the HupF/HypC family.</text>
</comment>
<proteinExistence type="inferred from homology"/>
<dbReference type="NCBIfam" id="TIGR00074">
    <property type="entry name" value="hypC_hupF"/>
    <property type="match status" value="1"/>
</dbReference>
<evidence type="ECO:0000313" key="2">
    <source>
        <dbReference type="EMBL" id="MFC1799790.1"/>
    </source>
</evidence>
<gene>
    <name evidence="2" type="ORF">ACFL2Z_02645</name>
</gene>
<dbReference type="Gene3D" id="2.30.30.140">
    <property type="match status" value="1"/>
</dbReference>
<keyword evidence="3" id="KW-1185">Reference proteome</keyword>
<reference evidence="2 3" key="1">
    <citation type="submission" date="2024-09" db="EMBL/GenBank/DDBJ databases">
        <authorList>
            <person name="D'Angelo T."/>
        </authorList>
    </citation>
    <scope>NUCLEOTIDE SEQUENCE [LARGE SCALE GENOMIC DNA]</scope>
    <source>
        <strain evidence="2">SAG AM-311-F02</strain>
    </source>
</reference>
<dbReference type="SUPFAM" id="SSF159127">
    <property type="entry name" value="HupF/HypC-like"/>
    <property type="match status" value="1"/>
</dbReference>
<accession>A0ABV6YNZ7</accession>
<dbReference type="PANTHER" id="PTHR35177">
    <property type="entry name" value="HYDROGENASE MATURATION FACTOR HYBG"/>
    <property type="match status" value="1"/>
</dbReference>
<name>A0ABV6YNZ7_UNCEI</name>
<dbReference type="PRINTS" id="PR00445">
    <property type="entry name" value="HUPFHYPC"/>
</dbReference>
<dbReference type="InterPro" id="IPR001109">
    <property type="entry name" value="Hydrogenase_HupF/HypC"/>
</dbReference>
<comment type="caution">
    <text evidence="2">The sequence shown here is derived from an EMBL/GenBank/DDBJ whole genome shotgun (WGS) entry which is preliminary data.</text>
</comment>
<dbReference type="PANTHER" id="PTHR35177:SF2">
    <property type="entry name" value="HYDROGENASE MATURATION FACTOR HYBG"/>
    <property type="match status" value="1"/>
</dbReference>
<organism evidence="2 3">
    <name type="scientific">Eiseniibacteriota bacterium</name>
    <dbReference type="NCBI Taxonomy" id="2212470"/>
    <lineage>
        <taxon>Bacteria</taxon>
        <taxon>Candidatus Eiseniibacteriota</taxon>
    </lineage>
</organism>
<protein>
    <submittedName>
        <fullName evidence="2">HypC/HybG/HupF family hydrogenase formation chaperone</fullName>
    </submittedName>
</protein>
<dbReference type="Pfam" id="PF01455">
    <property type="entry name" value="HupF_HypC"/>
    <property type="match status" value="1"/>
</dbReference>
<evidence type="ECO:0000256" key="1">
    <source>
        <dbReference type="ARBA" id="ARBA00006018"/>
    </source>
</evidence>
<dbReference type="EMBL" id="JBHPEI010000030">
    <property type="protein sequence ID" value="MFC1799790.1"/>
    <property type="molecule type" value="Genomic_DNA"/>
</dbReference>
<dbReference type="Proteomes" id="UP001594288">
    <property type="component" value="Unassembled WGS sequence"/>
</dbReference>
<evidence type="ECO:0000313" key="3">
    <source>
        <dbReference type="Proteomes" id="UP001594288"/>
    </source>
</evidence>